<gene>
    <name evidence="1" type="ORF">ACA1_080690</name>
</gene>
<keyword evidence="2" id="KW-1185">Reference proteome</keyword>
<accession>L8HBQ5</accession>
<sequence length="95" mass="11170">MPAEEGGLGWIALAEQEDHVEQEDPKAMEDAKCKELSINNVQWLQREDPDLQPLIHYLKQQELPDNPKLSQHVILKARQMDLNKDSLLQHFWWTQ</sequence>
<dbReference type="RefSeq" id="XP_004367753.1">
    <property type="nucleotide sequence ID" value="XM_004367696.1"/>
</dbReference>
<reference evidence="1 2" key="1">
    <citation type="journal article" date="2013" name="Genome Biol.">
        <title>Genome of Acanthamoeba castellanii highlights extensive lateral gene transfer and early evolution of tyrosine kinase signaling.</title>
        <authorList>
            <person name="Clarke M."/>
            <person name="Lohan A.J."/>
            <person name="Liu B."/>
            <person name="Lagkouvardos I."/>
            <person name="Roy S."/>
            <person name="Zafar N."/>
            <person name="Bertelli C."/>
            <person name="Schilde C."/>
            <person name="Kianianmomeni A."/>
            <person name="Burglin T.R."/>
            <person name="Frech C."/>
            <person name="Turcotte B."/>
            <person name="Kopec K.O."/>
            <person name="Synnott J.M."/>
            <person name="Choo C."/>
            <person name="Paponov I."/>
            <person name="Finkler A."/>
            <person name="Soon Heng Tan C."/>
            <person name="Hutchins A.P."/>
            <person name="Weinmeier T."/>
            <person name="Rattei T."/>
            <person name="Chu J.S."/>
            <person name="Gimenez G."/>
            <person name="Irimia M."/>
            <person name="Rigden D.J."/>
            <person name="Fitzpatrick D.A."/>
            <person name="Lorenzo-Morales J."/>
            <person name="Bateman A."/>
            <person name="Chiu C.H."/>
            <person name="Tang P."/>
            <person name="Hegemann P."/>
            <person name="Fromm H."/>
            <person name="Raoult D."/>
            <person name="Greub G."/>
            <person name="Miranda-Saavedra D."/>
            <person name="Chen N."/>
            <person name="Nash P."/>
            <person name="Ginger M.L."/>
            <person name="Horn M."/>
            <person name="Schaap P."/>
            <person name="Caler L."/>
            <person name="Loftus B."/>
        </authorList>
    </citation>
    <scope>NUCLEOTIDE SEQUENCE [LARGE SCALE GENOMIC DNA]</scope>
    <source>
        <strain evidence="1 2">Neff</strain>
    </source>
</reference>
<evidence type="ECO:0000313" key="2">
    <source>
        <dbReference type="Proteomes" id="UP000011083"/>
    </source>
</evidence>
<dbReference type="EMBL" id="KB007874">
    <property type="protein sequence ID" value="ELR22672.1"/>
    <property type="molecule type" value="Genomic_DNA"/>
</dbReference>
<dbReference type="Proteomes" id="UP000011083">
    <property type="component" value="Unassembled WGS sequence"/>
</dbReference>
<evidence type="ECO:0000313" key="1">
    <source>
        <dbReference type="EMBL" id="ELR22672.1"/>
    </source>
</evidence>
<name>L8HBQ5_ACACF</name>
<dbReference type="KEGG" id="acan:ACA1_080690"/>
<dbReference type="VEuPathDB" id="AmoebaDB:ACA1_080690"/>
<dbReference type="AlphaFoldDB" id="L8HBQ5"/>
<organism evidence="1 2">
    <name type="scientific">Acanthamoeba castellanii (strain ATCC 30010 / Neff)</name>
    <dbReference type="NCBI Taxonomy" id="1257118"/>
    <lineage>
        <taxon>Eukaryota</taxon>
        <taxon>Amoebozoa</taxon>
        <taxon>Discosea</taxon>
        <taxon>Longamoebia</taxon>
        <taxon>Centramoebida</taxon>
        <taxon>Acanthamoebidae</taxon>
        <taxon>Acanthamoeba</taxon>
    </lineage>
</organism>
<proteinExistence type="predicted"/>
<dbReference type="GeneID" id="14923616"/>
<protein>
    <submittedName>
        <fullName evidence="1">Uncharacterized protein</fullName>
    </submittedName>
</protein>